<dbReference type="Pfam" id="PF10996">
    <property type="entry name" value="Beta-Casp"/>
    <property type="match status" value="1"/>
</dbReference>
<dbReference type="Pfam" id="PF07521">
    <property type="entry name" value="RMMBL"/>
    <property type="match status" value="1"/>
</dbReference>
<feature type="domain" description="Beta-Casp" evidence="3">
    <location>
        <begin position="252"/>
        <end position="378"/>
    </location>
</feature>
<evidence type="ECO:0000313" key="5">
    <source>
        <dbReference type="Proteomes" id="UP001559623"/>
    </source>
</evidence>
<dbReference type="SMART" id="SM01027">
    <property type="entry name" value="Beta-Casp"/>
    <property type="match status" value="1"/>
</dbReference>
<organism evidence="4 5">
    <name type="scientific">Selenomonas sputigena</name>
    <dbReference type="NCBI Taxonomy" id="69823"/>
    <lineage>
        <taxon>Bacteria</taxon>
        <taxon>Bacillati</taxon>
        <taxon>Bacillota</taxon>
        <taxon>Negativicutes</taxon>
        <taxon>Selenomonadales</taxon>
        <taxon>Selenomonadaceae</taxon>
        <taxon>Selenomonas</taxon>
    </lineage>
</organism>
<dbReference type="PANTHER" id="PTHR11203:SF37">
    <property type="entry name" value="INTEGRATOR COMPLEX SUBUNIT 11"/>
    <property type="match status" value="1"/>
</dbReference>
<evidence type="ECO:0000313" key="4">
    <source>
        <dbReference type="EMBL" id="MEX5284303.1"/>
    </source>
</evidence>
<dbReference type="CDD" id="cd16295">
    <property type="entry name" value="TTHA0252-CPSF-like_MBL-fold"/>
    <property type="match status" value="1"/>
</dbReference>
<keyword evidence="1 4" id="KW-0378">Hydrolase</keyword>
<sequence length="537" mass="61010">MKLTFLGAAHTVTGSSYLLESEERKILVDCGMFQGGRRIRELNYKEFLFNPSEIDCVVLTHAHIDHCGLVPKLYREGFKGTVYATKVTCELAHIMLPDSAHIQEHDSEVLNRKMQRSGDTLIQPLYTMDDAEASLNLFSPKPYNEIFRIENNIEVCFRDAGHIIGSAILEVYVEENGEKTKLVFSGDLGQPDQPIIKDPTIIEGADYLLVESTYGDRLHQIYDKENALLEAVQDTMERGGNLIIPSFAVGRTQTLLYYFYKLWKEGRMEDVPIILDSPMAIAATRVFMQNVQEFDDTTIELLTTHGGGLPQMPHLRICETPEESRALNSQESSAVIISASGMADAGRILHHLKHNLWRPESTILFVGYQAEGSLGRRLIDGVKRVKVMGEEIIVKANIQMLEGFSAHADMGQLLDWIAAIRSPEPSRVFIVHGEPSASESLKEQIKKRFDLKSYIPFLGDSVFMDGRKHTIQESNLPEVSVEKDMEDFLRTVDSTYRQQRRKLLQYVVRNPQQMEMVIRTVQKGWNYMKKLFTAFNV</sequence>
<reference evidence="4 5" key="1">
    <citation type="submission" date="2023-04" db="EMBL/GenBank/DDBJ databases">
        <title>Genome Sequence of Selenomonas sputigena ATCC 33150.</title>
        <authorList>
            <person name="Miller D.P."/>
            <person name="Anvari S."/>
            <person name="Polson S.W."/>
            <person name="Macdonald M."/>
            <person name="Mcdowell J.V."/>
        </authorList>
    </citation>
    <scope>NUCLEOTIDE SEQUENCE [LARGE SCALE GENOMIC DNA]</scope>
    <source>
        <strain evidence="4 5">ATCC 33150</strain>
    </source>
</reference>
<proteinExistence type="predicted"/>
<dbReference type="SMART" id="SM00849">
    <property type="entry name" value="Lactamase_B"/>
    <property type="match status" value="1"/>
</dbReference>
<accession>A0ABV3X2G1</accession>
<dbReference type="EMBL" id="JARVLH010000001">
    <property type="protein sequence ID" value="MEX5284303.1"/>
    <property type="molecule type" value="Genomic_DNA"/>
</dbReference>
<dbReference type="EC" id="3.-.-.-" evidence="4"/>
<dbReference type="InterPro" id="IPR050698">
    <property type="entry name" value="MBL"/>
</dbReference>
<dbReference type="Proteomes" id="UP001559623">
    <property type="component" value="Unassembled WGS sequence"/>
</dbReference>
<dbReference type="Gene3D" id="3.40.50.10890">
    <property type="match status" value="1"/>
</dbReference>
<dbReference type="InterPro" id="IPR001279">
    <property type="entry name" value="Metallo-B-lactamas"/>
</dbReference>
<dbReference type="InterPro" id="IPR036866">
    <property type="entry name" value="RibonucZ/Hydroxyglut_hydro"/>
</dbReference>
<dbReference type="SUPFAM" id="SSF56281">
    <property type="entry name" value="Metallo-hydrolase/oxidoreductase"/>
    <property type="match status" value="1"/>
</dbReference>
<dbReference type="InterPro" id="IPR022712">
    <property type="entry name" value="Beta_Casp"/>
</dbReference>
<evidence type="ECO:0000256" key="1">
    <source>
        <dbReference type="ARBA" id="ARBA00022801"/>
    </source>
</evidence>
<gene>
    <name evidence="4" type="ORF">QCO44_01415</name>
</gene>
<evidence type="ECO:0000259" key="2">
    <source>
        <dbReference type="SMART" id="SM00849"/>
    </source>
</evidence>
<dbReference type="InterPro" id="IPR011108">
    <property type="entry name" value="RMMBL"/>
</dbReference>
<dbReference type="PANTHER" id="PTHR11203">
    <property type="entry name" value="CLEAVAGE AND POLYADENYLATION SPECIFICITY FACTOR FAMILY MEMBER"/>
    <property type="match status" value="1"/>
</dbReference>
<dbReference type="GO" id="GO:0016787">
    <property type="term" value="F:hydrolase activity"/>
    <property type="evidence" value="ECO:0007669"/>
    <property type="project" value="UniProtKB-KW"/>
</dbReference>
<evidence type="ECO:0000259" key="3">
    <source>
        <dbReference type="SMART" id="SM01027"/>
    </source>
</evidence>
<dbReference type="Gene3D" id="3.60.15.10">
    <property type="entry name" value="Ribonuclease Z/Hydroxyacylglutathione hydrolase-like"/>
    <property type="match status" value="1"/>
</dbReference>
<keyword evidence="5" id="KW-1185">Reference proteome</keyword>
<feature type="domain" description="Metallo-beta-lactamase" evidence="2">
    <location>
        <begin position="13"/>
        <end position="232"/>
    </location>
</feature>
<name>A0ABV3X2G1_9FIRM</name>
<protein>
    <submittedName>
        <fullName evidence="4">MBL fold metallo-hydrolase</fullName>
        <ecNumber evidence="4">3.-.-.-</ecNumber>
    </submittedName>
</protein>
<dbReference type="RefSeq" id="WP_368846022.1">
    <property type="nucleotide sequence ID" value="NZ_CP194411.1"/>
</dbReference>
<dbReference type="Pfam" id="PF00753">
    <property type="entry name" value="Lactamase_B"/>
    <property type="match status" value="1"/>
</dbReference>
<comment type="caution">
    <text evidence="4">The sequence shown here is derived from an EMBL/GenBank/DDBJ whole genome shotgun (WGS) entry which is preliminary data.</text>
</comment>